<comment type="caution">
    <text evidence="1">The sequence shown here is derived from an EMBL/GenBank/DDBJ whole genome shotgun (WGS) entry which is preliminary data.</text>
</comment>
<evidence type="ECO:0000313" key="2">
    <source>
        <dbReference type="EMBL" id="CAF4574405.1"/>
    </source>
</evidence>
<sequence>MDFSDSQSGKGPCDRMAAVIKCNIRRYVNEKHDCNNAKEFVDASSQTKNVVIYASSIAPNIISVKNIDWSGITSYTNIQYNKISSRESSTTITTII</sequence>
<accession>A0A8S2GC45</accession>
<dbReference type="AlphaFoldDB" id="A0A8S2GC45"/>
<organism evidence="1 3">
    <name type="scientific">Didymodactylos carnosus</name>
    <dbReference type="NCBI Taxonomy" id="1234261"/>
    <lineage>
        <taxon>Eukaryota</taxon>
        <taxon>Metazoa</taxon>
        <taxon>Spiralia</taxon>
        <taxon>Gnathifera</taxon>
        <taxon>Rotifera</taxon>
        <taxon>Eurotatoria</taxon>
        <taxon>Bdelloidea</taxon>
        <taxon>Philodinida</taxon>
        <taxon>Philodinidae</taxon>
        <taxon>Didymodactylos</taxon>
    </lineage>
</organism>
<dbReference type="EMBL" id="CAJOBA010118724">
    <property type="protein sequence ID" value="CAF4574405.1"/>
    <property type="molecule type" value="Genomic_DNA"/>
</dbReference>
<dbReference type="EMBL" id="CAJNOK010079756">
    <property type="protein sequence ID" value="CAF1681215.1"/>
    <property type="molecule type" value="Genomic_DNA"/>
</dbReference>
<dbReference type="Proteomes" id="UP000677228">
    <property type="component" value="Unassembled WGS sequence"/>
</dbReference>
<evidence type="ECO:0000313" key="3">
    <source>
        <dbReference type="Proteomes" id="UP000677228"/>
    </source>
</evidence>
<dbReference type="PANTHER" id="PTHR33845">
    <property type="entry name" value="C2H2-TYPE DOMAIN-CONTAINING PROTEIN"/>
    <property type="match status" value="1"/>
</dbReference>
<protein>
    <submittedName>
        <fullName evidence="1">Uncharacterized protein</fullName>
    </submittedName>
</protein>
<gene>
    <name evidence="1" type="ORF">OVA965_LOCUS46076</name>
    <name evidence="2" type="ORF">TMI583_LOCUS50255</name>
</gene>
<proteinExistence type="predicted"/>
<dbReference type="Proteomes" id="UP000682733">
    <property type="component" value="Unassembled WGS sequence"/>
</dbReference>
<reference evidence="1" key="1">
    <citation type="submission" date="2021-02" db="EMBL/GenBank/DDBJ databases">
        <authorList>
            <person name="Nowell W R."/>
        </authorList>
    </citation>
    <scope>NUCLEOTIDE SEQUENCE</scope>
</reference>
<evidence type="ECO:0000313" key="1">
    <source>
        <dbReference type="EMBL" id="CAF1681215.1"/>
    </source>
</evidence>
<dbReference type="PANTHER" id="PTHR33845:SF1">
    <property type="entry name" value="C2H2-TYPE DOMAIN-CONTAINING PROTEIN"/>
    <property type="match status" value="1"/>
</dbReference>
<name>A0A8S2GC45_9BILA</name>